<dbReference type="STRING" id="448386.A0A2V3ITL4"/>
<dbReference type="InterPro" id="IPR002303">
    <property type="entry name" value="Valyl-tRNA_ligase"/>
</dbReference>
<dbReference type="Pfam" id="PF00133">
    <property type="entry name" value="tRNA-synt_1"/>
    <property type="match status" value="1"/>
</dbReference>
<name>A0A2V3ITL4_9FLOR</name>
<keyword evidence="4" id="KW-0067">ATP-binding</keyword>
<keyword evidence="3" id="KW-0547">Nucleotide-binding</keyword>
<dbReference type="InterPro" id="IPR014729">
    <property type="entry name" value="Rossmann-like_a/b/a_fold"/>
</dbReference>
<comment type="caution">
    <text evidence="9">The sequence shown here is derived from an EMBL/GenBank/DDBJ whole genome shotgun (WGS) entry which is preliminary data.</text>
</comment>
<dbReference type="EC" id="6.1.1.9" evidence="1"/>
<evidence type="ECO:0000256" key="7">
    <source>
        <dbReference type="ARBA" id="ARBA00029936"/>
    </source>
</evidence>
<gene>
    <name evidence="9" type="ORF">BWQ96_04764</name>
</gene>
<accession>A0A2V3ITL4</accession>
<dbReference type="PANTHER" id="PTHR11946:SF93">
    <property type="entry name" value="VALINE--TRNA LIGASE, CHLOROPLASTIC_MITOCHONDRIAL 2"/>
    <property type="match status" value="1"/>
</dbReference>
<protein>
    <recommendedName>
        <fullName evidence="1">valine--tRNA ligase</fullName>
        <ecNumber evidence="1">6.1.1.9</ecNumber>
    </recommendedName>
    <alternativeName>
        <fullName evidence="7">Valyl-tRNA synthetase</fullName>
    </alternativeName>
</protein>
<evidence type="ECO:0000259" key="8">
    <source>
        <dbReference type="Pfam" id="PF00133"/>
    </source>
</evidence>
<evidence type="ECO:0000256" key="2">
    <source>
        <dbReference type="ARBA" id="ARBA00022598"/>
    </source>
</evidence>
<dbReference type="InterPro" id="IPR002300">
    <property type="entry name" value="aa-tRNA-synth_Ia"/>
</dbReference>
<evidence type="ECO:0000256" key="6">
    <source>
        <dbReference type="ARBA" id="ARBA00023146"/>
    </source>
</evidence>
<proteinExistence type="predicted"/>
<dbReference type="PANTHER" id="PTHR11946">
    <property type="entry name" value="VALYL-TRNA SYNTHETASES"/>
    <property type="match status" value="1"/>
</dbReference>
<evidence type="ECO:0000256" key="5">
    <source>
        <dbReference type="ARBA" id="ARBA00022917"/>
    </source>
</evidence>
<dbReference type="GO" id="GO:0004832">
    <property type="term" value="F:valine-tRNA ligase activity"/>
    <property type="evidence" value="ECO:0007669"/>
    <property type="project" value="UniProtKB-EC"/>
</dbReference>
<dbReference type="InterPro" id="IPR001412">
    <property type="entry name" value="aa-tRNA-synth_I_CS"/>
</dbReference>
<keyword evidence="10" id="KW-1185">Reference proteome</keyword>
<dbReference type="OrthoDB" id="1711980at2759"/>
<evidence type="ECO:0000313" key="10">
    <source>
        <dbReference type="Proteomes" id="UP000247409"/>
    </source>
</evidence>
<reference evidence="9 10" key="1">
    <citation type="journal article" date="2018" name="Mol. Biol. Evol.">
        <title>Analysis of the draft genome of the red seaweed Gracilariopsis chorda provides insights into genome size evolution in Rhodophyta.</title>
        <authorList>
            <person name="Lee J."/>
            <person name="Yang E.C."/>
            <person name="Graf L."/>
            <person name="Yang J.H."/>
            <person name="Qiu H."/>
            <person name="Zel Zion U."/>
            <person name="Chan C.X."/>
            <person name="Stephens T.G."/>
            <person name="Weber A.P.M."/>
            <person name="Boo G.H."/>
            <person name="Boo S.M."/>
            <person name="Kim K.M."/>
            <person name="Shin Y."/>
            <person name="Jung M."/>
            <person name="Lee S.J."/>
            <person name="Yim H.S."/>
            <person name="Lee J.H."/>
            <person name="Bhattacharya D."/>
            <person name="Yoon H.S."/>
        </authorList>
    </citation>
    <scope>NUCLEOTIDE SEQUENCE [LARGE SCALE GENOMIC DNA]</scope>
    <source>
        <strain evidence="9 10">SKKU-2015</strain>
        <tissue evidence="9">Whole body</tissue>
    </source>
</reference>
<dbReference type="GO" id="GO:0005829">
    <property type="term" value="C:cytosol"/>
    <property type="evidence" value="ECO:0007669"/>
    <property type="project" value="TreeGrafter"/>
</dbReference>
<evidence type="ECO:0000313" key="9">
    <source>
        <dbReference type="EMBL" id="PXF45466.1"/>
    </source>
</evidence>
<dbReference type="EMBL" id="NBIV01000060">
    <property type="protein sequence ID" value="PXF45466.1"/>
    <property type="molecule type" value="Genomic_DNA"/>
</dbReference>
<keyword evidence="5" id="KW-0648">Protein biosynthesis</keyword>
<feature type="domain" description="Aminoacyl-tRNA synthetase class Ia" evidence="8">
    <location>
        <begin position="14"/>
        <end position="136"/>
    </location>
</feature>
<sequence>MLPRYDPQAVEQVLYQWWESAGLFKPCVPNGKEPFTIFLPPPNVTGGLHMGHAMFATIEDILTRFHRMRGRPTFWLPGTDHAGMATQLVVEKELTKDRLTCDQLGPENLLKCVWKWKEEKGDYINVQMQRLGASCD</sequence>
<evidence type="ECO:0000256" key="4">
    <source>
        <dbReference type="ARBA" id="ARBA00022840"/>
    </source>
</evidence>
<dbReference type="PROSITE" id="PS00178">
    <property type="entry name" value="AA_TRNA_LIGASE_I"/>
    <property type="match status" value="1"/>
</dbReference>
<organism evidence="9 10">
    <name type="scientific">Gracilariopsis chorda</name>
    <dbReference type="NCBI Taxonomy" id="448386"/>
    <lineage>
        <taxon>Eukaryota</taxon>
        <taxon>Rhodophyta</taxon>
        <taxon>Florideophyceae</taxon>
        <taxon>Rhodymeniophycidae</taxon>
        <taxon>Gracilariales</taxon>
        <taxon>Gracilariaceae</taxon>
        <taxon>Gracilariopsis</taxon>
    </lineage>
</organism>
<dbReference type="AlphaFoldDB" id="A0A2V3ITL4"/>
<dbReference type="Gene3D" id="3.40.50.620">
    <property type="entry name" value="HUPs"/>
    <property type="match status" value="1"/>
</dbReference>
<dbReference type="GO" id="GO:0005524">
    <property type="term" value="F:ATP binding"/>
    <property type="evidence" value="ECO:0007669"/>
    <property type="project" value="UniProtKB-KW"/>
</dbReference>
<evidence type="ECO:0000256" key="3">
    <source>
        <dbReference type="ARBA" id="ARBA00022741"/>
    </source>
</evidence>
<keyword evidence="2 9" id="KW-0436">Ligase</keyword>
<dbReference type="SUPFAM" id="SSF52374">
    <property type="entry name" value="Nucleotidylyl transferase"/>
    <property type="match status" value="1"/>
</dbReference>
<dbReference type="GO" id="GO:0006438">
    <property type="term" value="P:valyl-tRNA aminoacylation"/>
    <property type="evidence" value="ECO:0007669"/>
    <property type="project" value="InterPro"/>
</dbReference>
<evidence type="ECO:0000256" key="1">
    <source>
        <dbReference type="ARBA" id="ARBA00013169"/>
    </source>
</evidence>
<keyword evidence="6" id="KW-0030">Aminoacyl-tRNA synthetase</keyword>
<dbReference type="Proteomes" id="UP000247409">
    <property type="component" value="Unassembled WGS sequence"/>
</dbReference>